<feature type="signal peptide" evidence="2">
    <location>
        <begin position="1"/>
        <end position="32"/>
    </location>
</feature>
<evidence type="ECO:0000256" key="1">
    <source>
        <dbReference type="ARBA" id="ARBA00008668"/>
    </source>
</evidence>
<dbReference type="CDD" id="cd01837">
    <property type="entry name" value="SGNH_plant_lipase_like"/>
    <property type="match status" value="1"/>
</dbReference>
<dbReference type="AlphaFoldDB" id="A0AAD3T8I5"/>
<protein>
    <recommendedName>
        <fullName evidence="5">GDSL esterase/lipase EXL3</fullName>
    </recommendedName>
</protein>
<dbReference type="FunFam" id="3.40.50.1110:FF:000003">
    <property type="entry name" value="GDSL esterase/lipase APG"/>
    <property type="match status" value="1"/>
</dbReference>
<reference evidence="3" key="1">
    <citation type="submission" date="2023-05" db="EMBL/GenBank/DDBJ databases">
        <title>Nepenthes gracilis genome sequencing.</title>
        <authorList>
            <person name="Fukushima K."/>
        </authorList>
    </citation>
    <scope>NUCLEOTIDE SEQUENCE</scope>
    <source>
        <strain evidence="3">SING2019-196</strain>
    </source>
</reference>
<comment type="similarity">
    <text evidence="1">Belongs to the 'GDSL' lipolytic enzyme family.</text>
</comment>
<keyword evidence="2" id="KW-0732">Signal</keyword>
<dbReference type="Gene3D" id="3.40.50.1110">
    <property type="entry name" value="SGNH hydrolase"/>
    <property type="match status" value="1"/>
</dbReference>
<dbReference type="EMBL" id="BSYO01000028">
    <property type="protein sequence ID" value="GMH24551.1"/>
    <property type="molecule type" value="Genomic_DNA"/>
</dbReference>
<organism evidence="3 4">
    <name type="scientific">Nepenthes gracilis</name>
    <name type="common">Slender pitcher plant</name>
    <dbReference type="NCBI Taxonomy" id="150966"/>
    <lineage>
        <taxon>Eukaryota</taxon>
        <taxon>Viridiplantae</taxon>
        <taxon>Streptophyta</taxon>
        <taxon>Embryophyta</taxon>
        <taxon>Tracheophyta</taxon>
        <taxon>Spermatophyta</taxon>
        <taxon>Magnoliopsida</taxon>
        <taxon>eudicotyledons</taxon>
        <taxon>Gunneridae</taxon>
        <taxon>Pentapetalae</taxon>
        <taxon>Caryophyllales</taxon>
        <taxon>Nepenthaceae</taxon>
        <taxon>Nepenthes</taxon>
    </lineage>
</organism>
<dbReference type="PANTHER" id="PTHR45642">
    <property type="entry name" value="GDSL ESTERASE/LIPASE EXL3"/>
    <property type="match status" value="1"/>
</dbReference>
<dbReference type="PANTHER" id="PTHR45642:SF95">
    <property type="entry name" value="GDSL-LIKE LIPASE_ACYLHYDROLASE FAMILY PROTEIN, EXPRESSED"/>
    <property type="match status" value="1"/>
</dbReference>
<dbReference type="GO" id="GO:0005576">
    <property type="term" value="C:extracellular region"/>
    <property type="evidence" value="ECO:0007669"/>
    <property type="project" value="TreeGrafter"/>
</dbReference>
<evidence type="ECO:0000313" key="3">
    <source>
        <dbReference type="EMBL" id="GMH24551.1"/>
    </source>
</evidence>
<evidence type="ECO:0000256" key="2">
    <source>
        <dbReference type="SAM" id="SignalP"/>
    </source>
</evidence>
<name>A0AAD3T8I5_NEPGR</name>
<dbReference type="InterPro" id="IPR050592">
    <property type="entry name" value="GDSL_lipolytic_enzyme"/>
</dbReference>
<dbReference type="InterPro" id="IPR001087">
    <property type="entry name" value="GDSL"/>
</dbReference>
<dbReference type="GO" id="GO:0016788">
    <property type="term" value="F:hydrolase activity, acting on ester bonds"/>
    <property type="evidence" value="ECO:0007669"/>
    <property type="project" value="InterPro"/>
</dbReference>
<feature type="chain" id="PRO_5042100535" description="GDSL esterase/lipase EXL3" evidence="2">
    <location>
        <begin position="33"/>
        <end position="371"/>
    </location>
</feature>
<proteinExistence type="inferred from homology"/>
<dbReference type="InterPro" id="IPR036514">
    <property type="entry name" value="SGNH_hydro_sf"/>
</dbReference>
<dbReference type="Pfam" id="PF00657">
    <property type="entry name" value="Lipase_GDSL"/>
    <property type="match status" value="1"/>
</dbReference>
<dbReference type="Proteomes" id="UP001279734">
    <property type="component" value="Unassembled WGS sequence"/>
</dbReference>
<sequence length="371" mass="40725">MAIPSAINTTLISHLFIIATLCFFSNPGGSTAASPSPEKPTVPALLVFGDSILDSGNNDYVDTLCRVNYLPYGRDFDGGDKPTGRFSNGKIPSDLLAEKLGIKEFVPPYLDPTLQIEDLLTGVDFASGCSGYDPHTCKIEFGALTMDDQFKMFKEYVGKLKAAVGEERTASIISQSFYLIGTGNNDLLNNYFNIFSRTRLRYTLSSYVDLLLSYASKFLQELHGEGGRRMVVLSVSPLGCLPAVRTGYGGLFRTCDEEFNKGAIVFNSKLKATIQSLSEKLTGARIFYVDIYGPLLDLIHNYQKFGFVTGSRGCCGTGTIEVGILCNVFDPCTCKNATSFLFWDAVHPTERGYQLLLNQLFSKIVDDISQD</sequence>
<gene>
    <name evidence="3" type="ORF">Nepgr_026394</name>
</gene>
<comment type="caution">
    <text evidence="3">The sequence shown here is derived from an EMBL/GenBank/DDBJ whole genome shotgun (WGS) entry which is preliminary data.</text>
</comment>
<evidence type="ECO:0008006" key="5">
    <source>
        <dbReference type="Google" id="ProtNLM"/>
    </source>
</evidence>
<dbReference type="SUPFAM" id="SSF52266">
    <property type="entry name" value="SGNH hydrolase"/>
    <property type="match status" value="1"/>
</dbReference>
<keyword evidence="4" id="KW-1185">Reference proteome</keyword>
<dbReference type="InterPro" id="IPR035669">
    <property type="entry name" value="SGNH_plant_lipase-like"/>
</dbReference>
<evidence type="ECO:0000313" key="4">
    <source>
        <dbReference type="Proteomes" id="UP001279734"/>
    </source>
</evidence>
<accession>A0AAD3T8I5</accession>